<dbReference type="AlphaFoldDB" id="A0A7V9AB54"/>
<evidence type="ECO:0000313" key="2">
    <source>
        <dbReference type="Proteomes" id="UP000542342"/>
    </source>
</evidence>
<organism evidence="1 2">
    <name type="scientific">Thermogemmata fonticola</name>
    <dbReference type="NCBI Taxonomy" id="2755323"/>
    <lineage>
        <taxon>Bacteria</taxon>
        <taxon>Pseudomonadati</taxon>
        <taxon>Planctomycetota</taxon>
        <taxon>Planctomycetia</taxon>
        <taxon>Gemmatales</taxon>
        <taxon>Gemmataceae</taxon>
        <taxon>Thermogemmata</taxon>
    </lineage>
</organism>
<dbReference type="EMBL" id="JACEFB010000002">
    <property type="protein sequence ID" value="MBA2225579.1"/>
    <property type="molecule type" value="Genomic_DNA"/>
</dbReference>
<evidence type="ECO:0008006" key="3">
    <source>
        <dbReference type="Google" id="ProtNLM"/>
    </source>
</evidence>
<dbReference type="Gene3D" id="3.40.50.1820">
    <property type="entry name" value="alpha/beta hydrolase"/>
    <property type="match status" value="1"/>
</dbReference>
<dbReference type="RefSeq" id="WP_194536993.1">
    <property type="nucleotide sequence ID" value="NZ_JACEFB010000002.1"/>
</dbReference>
<gene>
    <name evidence="1" type="ORF">H0921_05310</name>
</gene>
<accession>A0A7V9AB54</accession>
<reference evidence="1 2" key="1">
    <citation type="submission" date="2020-07" db="EMBL/GenBank/DDBJ databases">
        <title>Thermogemmata thermophila gen. nov., sp. nov., a novel moderate thermophilic planctomycete from a Kamchatka hot spring.</title>
        <authorList>
            <person name="Elcheninov A.G."/>
            <person name="Podosokorskaya O.A."/>
            <person name="Kovaleva O.L."/>
            <person name="Novikov A."/>
            <person name="Bonch-Osmolovskaya E.A."/>
            <person name="Toshchakov S.V."/>
            <person name="Kublanov I.V."/>
        </authorList>
    </citation>
    <scope>NUCLEOTIDE SEQUENCE [LARGE SCALE GENOMIC DNA]</scope>
    <source>
        <strain evidence="1 2">2918</strain>
    </source>
</reference>
<dbReference type="SUPFAM" id="SSF53474">
    <property type="entry name" value="alpha/beta-Hydrolases"/>
    <property type="match status" value="1"/>
</dbReference>
<protein>
    <recommendedName>
        <fullName evidence="3">Phospholipase/carboxylesterase/thioesterase domain-containing protein</fullName>
    </recommendedName>
</protein>
<dbReference type="Proteomes" id="UP000542342">
    <property type="component" value="Unassembled WGS sequence"/>
</dbReference>
<dbReference type="InterPro" id="IPR029058">
    <property type="entry name" value="AB_hydrolase_fold"/>
</dbReference>
<comment type="caution">
    <text evidence="1">The sequence shown here is derived from an EMBL/GenBank/DDBJ whole genome shotgun (WGS) entry which is preliminary data.</text>
</comment>
<name>A0A7V9AB54_9BACT</name>
<proteinExistence type="predicted"/>
<evidence type="ECO:0000313" key="1">
    <source>
        <dbReference type="EMBL" id="MBA2225579.1"/>
    </source>
</evidence>
<sequence length="257" mass="28583">MPDDDFYRLRRSKPSGPGQLRVPGARRRPCPVFLPAEYQPKYPYPLVLLLHPHGSDEWETLARVPHLSNRNYIVLCPRGSRPVTPNSYGQIRWSWTEGQPADIGYLQRLLDAACQRWSTPNPRVYVIGVGQAAVLAERLAASYLGAISGLALLHPAAEHIRQGTLGQAIRPGLRLFLGAEVRPPLSRSAIRRLAAHYRRLGAAVQQESWPFGSPWYLQGLRRINRWIMDAIPAAALPVSRPAALLYGLKPGLAVSQS</sequence>
<keyword evidence="2" id="KW-1185">Reference proteome</keyword>